<protein>
    <submittedName>
        <fullName evidence="9">DUF421 domain-containing protein</fullName>
    </submittedName>
</protein>
<evidence type="ECO:0000313" key="9">
    <source>
        <dbReference type="EMBL" id="QGU95783.1"/>
    </source>
</evidence>
<dbReference type="InterPro" id="IPR023090">
    <property type="entry name" value="UPF0702_alpha/beta_dom_sf"/>
</dbReference>
<sequence length="209" mass="23582">MGFVWRSLILISVGTILLRISGRKSISQMTVAQTVIMISIGSLIVQPIVEKSIWKTIVAASIFIAFLVLTEYLQVKFNFIEKLITGKSKVVIQDGNIVVDNLKKLRFTIDQLEIRLRQAGISNISDVKMATLEANGQLGYELMRHVKPLTIGEFEKMMQSFNVGMVIKNSSAISKGCYHKSIPCSQNLIVFMRMNSFLPTYKEPLLYIF</sequence>
<evidence type="ECO:0000256" key="1">
    <source>
        <dbReference type="ARBA" id="ARBA00004651"/>
    </source>
</evidence>
<evidence type="ECO:0000256" key="7">
    <source>
        <dbReference type="SAM" id="Phobius"/>
    </source>
</evidence>
<keyword evidence="10" id="KW-1185">Reference proteome</keyword>
<evidence type="ECO:0000256" key="2">
    <source>
        <dbReference type="ARBA" id="ARBA00006448"/>
    </source>
</evidence>
<reference evidence="9 10" key="1">
    <citation type="submission" date="2019-12" db="EMBL/GenBank/DDBJ databases">
        <title>Genome sequenceing of Clostridium bovifaecis.</title>
        <authorList>
            <person name="Yao Y."/>
        </authorList>
    </citation>
    <scope>NUCLEOTIDE SEQUENCE [LARGE SCALE GENOMIC DNA]</scope>
    <source>
        <strain evidence="9 10">BXX</strain>
    </source>
</reference>
<keyword evidence="5 7" id="KW-1133">Transmembrane helix</keyword>
<feature type="domain" description="YetF C-terminal" evidence="8">
    <location>
        <begin position="76"/>
        <end position="145"/>
    </location>
</feature>
<keyword evidence="3" id="KW-1003">Cell membrane</keyword>
<dbReference type="EMBL" id="CP046522">
    <property type="protein sequence ID" value="QGU95783.1"/>
    <property type="molecule type" value="Genomic_DNA"/>
</dbReference>
<name>A0A6I6ETU5_9CLOT</name>
<gene>
    <name evidence="9" type="ORF">GOM49_12375</name>
</gene>
<evidence type="ECO:0000256" key="4">
    <source>
        <dbReference type="ARBA" id="ARBA00022692"/>
    </source>
</evidence>
<dbReference type="GO" id="GO:0005886">
    <property type="term" value="C:plasma membrane"/>
    <property type="evidence" value="ECO:0007669"/>
    <property type="project" value="UniProtKB-SubCell"/>
</dbReference>
<proteinExistence type="inferred from homology"/>
<keyword evidence="4 7" id="KW-0812">Transmembrane</keyword>
<dbReference type="PANTHER" id="PTHR34582:SF2">
    <property type="entry name" value="UPF0702 TRANSMEMBRANE PROTEIN YDFR"/>
    <property type="match status" value="1"/>
</dbReference>
<dbReference type="PANTHER" id="PTHR34582">
    <property type="entry name" value="UPF0702 TRANSMEMBRANE PROTEIN YCAP"/>
    <property type="match status" value="1"/>
</dbReference>
<evidence type="ECO:0000256" key="6">
    <source>
        <dbReference type="ARBA" id="ARBA00023136"/>
    </source>
</evidence>
<evidence type="ECO:0000313" key="10">
    <source>
        <dbReference type="Proteomes" id="UP000422764"/>
    </source>
</evidence>
<accession>A0A6I6ETU5</accession>
<feature type="transmembrane region" description="Helical" evidence="7">
    <location>
        <begin position="32"/>
        <end position="49"/>
    </location>
</feature>
<feature type="transmembrane region" description="Helical" evidence="7">
    <location>
        <begin position="56"/>
        <end position="75"/>
    </location>
</feature>
<comment type="similarity">
    <text evidence="2">Belongs to the UPF0702 family.</text>
</comment>
<dbReference type="AlphaFoldDB" id="A0A6I6ETU5"/>
<dbReference type="Pfam" id="PF04239">
    <property type="entry name" value="DUF421"/>
    <property type="match status" value="1"/>
</dbReference>
<evidence type="ECO:0000259" key="8">
    <source>
        <dbReference type="Pfam" id="PF04239"/>
    </source>
</evidence>
<organism evidence="9 10">
    <name type="scientific">Clostridium bovifaecis</name>
    <dbReference type="NCBI Taxonomy" id="2184719"/>
    <lineage>
        <taxon>Bacteria</taxon>
        <taxon>Bacillati</taxon>
        <taxon>Bacillota</taxon>
        <taxon>Clostridia</taxon>
        <taxon>Eubacteriales</taxon>
        <taxon>Clostridiaceae</taxon>
        <taxon>Clostridium</taxon>
    </lineage>
</organism>
<dbReference type="Proteomes" id="UP000422764">
    <property type="component" value="Chromosome"/>
</dbReference>
<dbReference type="InterPro" id="IPR007353">
    <property type="entry name" value="DUF421"/>
</dbReference>
<evidence type="ECO:0000256" key="3">
    <source>
        <dbReference type="ARBA" id="ARBA00022475"/>
    </source>
</evidence>
<dbReference type="Gene3D" id="3.30.240.20">
    <property type="entry name" value="bsu07140 like domains"/>
    <property type="match status" value="1"/>
</dbReference>
<keyword evidence="6 7" id="KW-0472">Membrane</keyword>
<evidence type="ECO:0000256" key="5">
    <source>
        <dbReference type="ARBA" id="ARBA00022989"/>
    </source>
</evidence>
<comment type="subcellular location">
    <subcellularLocation>
        <location evidence="1">Cell membrane</location>
        <topology evidence="1">Multi-pass membrane protein</topology>
    </subcellularLocation>
</comment>